<dbReference type="EMBL" id="BARU01002243">
    <property type="protein sequence ID" value="GAH25774.1"/>
    <property type="molecule type" value="Genomic_DNA"/>
</dbReference>
<comment type="caution">
    <text evidence="1">The sequence shown here is derived from an EMBL/GenBank/DDBJ whole genome shotgun (WGS) entry which is preliminary data.</text>
</comment>
<proteinExistence type="predicted"/>
<protein>
    <submittedName>
        <fullName evidence="1">Uncharacterized protein</fullName>
    </submittedName>
</protein>
<dbReference type="AlphaFoldDB" id="X1F8P4"/>
<accession>X1F8P4</accession>
<feature type="non-terminal residue" evidence="1">
    <location>
        <position position="1"/>
    </location>
</feature>
<organism evidence="1">
    <name type="scientific">marine sediment metagenome</name>
    <dbReference type="NCBI Taxonomy" id="412755"/>
    <lineage>
        <taxon>unclassified sequences</taxon>
        <taxon>metagenomes</taxon>
        <taxon>ecological metagenomes</taxon>
    </lineage>
</organism>
<gene>
    <name evidence="1" type="ORF">S03H2_05391</name>
</gene>
<reference evidence="1" key="1">
    <citation type="journal article" date="2014" name="Front. Microbiol.">
        <title>High frequency of phylogenetically diverse reductive dehalogenase-homologous genes in deep subseafloor sedimentary metagenomes.</title>
        <authorList>
            <person name="Kawai M."/>
            <person name="Futagami T."/>
            <person name="Toyoda A."/>
            <person name="Takaki Y."/>
            <person name="Nishi S."/>
            <person name="Hori S."/>
            <person name="Arai W."/>
            <person name="Tsubouchi T."/>
            <person name="Morono Y."/>
            <person name="Uchiyama I."/>
            <person name="Ito T."/>
            <person name="Fujiyama A."/>
            <person name="Inagaki F."/>
            <person name="Takami H."/>
        </authorList>
    </citation>
    <scope>NUCLEOTIDE SEQUENCE</scope>
    <source>
        <strain evidence="1">Expedition CK06-06</strain>
    </source>
</reference>
<name>X1F8P4_9ZZZZ</name>
<sequence>FLKDQASVLKNQIDQINSRIKEVEKTEKRE</sequence>
<evidence type="ECO:0000313" key="1">
    <source>
        <dbReference type="EMBL" id="GAH25774.1"/>
    </source>
</evidence>